<comment type="caution">
    <text evidence="2">The sequence shown here is derived from an EMBL/GenBank/DDBJ whole genome shotgun (WGS) entry which is preliminary data.</text>
</comment>
<keyword evidence="1" id="KW-0175">Coiled coil</keyword>
<dbReference type="Proteomes" id="UP000006324">
    <property type="component" value="Unassembled WGS sequence"/>
</dbReference>
<accession>A0A0F6H7H4</accession>
<dbReference type="AlphaFoldDB" id="A0A0F6H7H4"/>
<evidence type="ECO:0000313" key="2">
    <source>
        <dbReference type="EMBL" id="EKO24185.1"/>
    </source>
</evidence>
<evidence type="ECO:0000256" key="1">
    <source>
        <dbReference type="SAM" id="Coils"/>
    </source>
</evidence>
<name>A0A0F6H7H4_LEPIR</name>
<proteinExistence type="predicted"/>
<feature type="coiled-coil region" evidence="1">
    <location>
        <begin position="857"/>
        <end position="884"/>
    </location>
</feature>
<organism evidence="2 3">
    <name type="scientific">Leptospira interrogans str. UI 12621</name>
    <dbReference type="NCBI Taxonomy" id="1049937"/>
    <lineage>
        <taxon>Bacteria</taxon>
        <taxon>Pseudomonadati</taxon>
        <taxon>Spirochaetota</taxon>
        <taxon>Spirochaetia</taxon>
        <taxon>Leptospirales</taxon>
        <taxon>Leptospiraceae</taxon>
        <taxon>Leptospira</taxon>
    </lineage>
</organism>
<protein>
    <submittedName>
        <fullName evidence="2">PF06803 family protein</fullName>
    </submittedName>
</protein>
<gene>
    <name evidence="2" type="ORF">LEP1GSC104_2177</name>
</gene>
<evidence type="ECO:0000313" key="3">
    <source>
        <dbReference type="Proteomes" id="UP000006324"/>
    </source>
</evidence>
<reference evidence="2 3" key="1">
    <citation type="submission" date="2012-09" db="EMBL/GenBank/DDBJ databases">
        <authorList>
            <person name="Harkins D.M."/>
            <person name="Durkin A.S."/>
            <person name="Brinkac L.M."/>
            <person name="Selengut J.D."/>
            <person name="Sanka R."/>
            <person name="DePew J."/>
            <person name="Purushe J."/>
            <person name="Chanthongthip A."/>
            <person name="Lattana O."/>
            <person name="Phetsouvanh R."/>
            <person name="Newton P.N."/>
            <person name="Vinetz J.M."/>
            <person name="Sutton G.G."/>
            <person name="Nelson W.C."/>
            <person name="Fouts D.E."/>
        </authorList>
    </citation>
    <scope>NUCLEOTIDE SEQUENCE [LARGE SCALE GENOMIC DNA]</scope>
    <source>
        <strain evidence="2 3">UI 12621</strain>
    </source>
</reference>
<dbReference type="RefSeq" id="WP_002120949.1">
    <property type="nucleotide sequence ID" value="NZ_AHNQ02000034.1"/>
</dbReference>
<dbReference type="EMBL" id="AHNQ02000034">
    <property type="protein sequence ID" value="EKO24185.1"/>
    <property type="molecule type" value="Genomic_DNA"/>
</dbReference>
<sequence>MRKGIDEILNLLIVKANEVNDGSDISLSCRWQLIQICKIIFLNFDGKSILPFKDDLIYLSTSSIADLPNKLKEMFGRLENFSNQNSESLPFKFPEELADRLDISNTSIRKFENDLRIENLLYTVKQKISEKCNGILKVSLLYRVNLLQESLLIQELEPKSKLEIIQCLNYLQLEDDCIPDTFPLIGFIDDDYLVRKTLRLIKGIPEEKINHWSEMVALAWRDLEFSQGLNLIKGENSFMLTWLDRLNSYYAYDFALNGNGRTLFLLQPTIYSSPLQLIITLIELYLYEYVTSGKNLETKLIQGANYLIETEVVQFLEEDKINGRLIFGCDGEDNKIHFPKLIEDRLRATEKKKLSKMIAVSKVLNRHMQGDAQRAFGWRESIPIAANQSGVVIIGNLSRLADLFSDISSNGVSFLESNLVKILKNEDEFTNANGALAVAVPNFQAVRHLMRSGFEPYAIVVVGYNYFKAGEIEEHFIYSKGKRLPTIIFEVESKISFFDSFWQSENLTIQYSRETLEEIVSIDEGNSRNSTLSSLIIHVSGIEINFIEVIRVAEEAALFASLTELKKEIYNSNYIPLFLKYKIFRKINGILLYLWLPAYCEILKEDLWKFKEYLESEQEKVFQIETIHIIREVTNVVTQMIEIFASSKGANSNLKSISNIYGKFDIQDYLVIFRNNLIRSDSVNELDKEEQFKAISIDKFDSFGNGIIFGWQGIDFARQVVAATPRKLQIFGIESELRKWKQILKVREPSDLHLIHDAPSLSTEASKNDVFEFDRQLVSNSNLKLDDSAEYMDLIALQLDGDLEDYYIMSGEHRFTLTNQNDFRESKAVDLIAGDKLLIWAGDLFSSTNEELIRVIFQELNSENKEEILKIQEWRKALKRYKEANKLSVSDLQRNLNMIGVERKVQTIENWIDLDRYTPIFPKQGIEDLRKIFRLIETFSSYTSEEIHESYIFIKNLKNHTLSLLFHRSHAQQEALQIDKIFVNRIAEKLKSFIDSVAVINANTVSLPVEFINTALPVDFLRSRIAVEIG</sequence>